<keyword evidence="4" id="KW-0479">Metal-binding</keyword>
<dbReference type="PROSITE" id="PS51918">
    <property type="entry name" value="RADICAL_SAM"/>
    <property type="match status" value="1"/>
</dbReference>
<evidence type="ECO:0000256" key="1">
    <source>
        <dbReference type="ARBA" id="ARBA00001966"/>
    </source>
</evidence>
<evidence type="ECO:0000256" key="5">
    <source>
        <dbReference type="ARBA" id="ARBA00023004"/>
    </source>
</evidence>
<dbReference type="PANTHER" id="PTHR30352:SF5">
    <property type="entry name" value="PYRUVATE FORMATE-LYASE 1-ACTIVATING ENZYME"/>
    <property type="match status" value="1"/>
</dbReference>
<dbReference type="Gene3D" id="3.20.20.70">
    <property type="entry name" value="Aldolase class I"/>
    <property type="match status" value="1"/>
</dbReference>
<evidence type="ECO:0000259" key="7">
    <source>
        <dbReference type="PROSITE" id="PS51918"/>
    </source>
</evidence>
<evidence type="ECO:0000256" key="2">
    <source>
        <dbReference type="ARBA" id="ARBA00022485"/>
    </source>
</evidence>
<dbReference type="eggNOG" id="COG2896">
    <property type="taxonomic scope" value="Bacteria"/>
</dbReference>
<feature type="domain" description="Radical SAM core" evidence="7">
    <location>
        <begin position="182"/>
        <end position="421"/>
    </location>
</feature>
<dbReference type="GO" id="GO:0046872">
    <property type="term" value="F:metal ion binding"/>
    <property type="evidence" value="ECO:0007669"/>
    <property type="project" value="UniProtKB-KW"/>
</dbReference>
<dbReference type="Proteomes" id="UP000009047">
    <property type="component" value="Chromosome"/>
</dbReference>
<dbReference type="EMBL" id="CP002085">
    <property type="protein sequence ID" value="ADK85574.1"/>
    <property type="molecule type" value="Genomic_DNA"/>
</dbReference>
<keyword evidence="5" id="KW-0408">Iron</keyword>
<gene>
    <name evidence="8" type="ordered locus">Deba_2210</name>
</gene>
<keyword evidence="3" id="KW-0949">S-adenosyl-L-methionine</keyword>
<dbReference type="InterPro" id="IPR013785">
    <property type="entry name" value="Aldolase_TIM"/>
</dbReference>
<accession>E1QJ31</accession>
<evidence type="ECO:0000313" key="8">
    <source>
        <dbReference type="EMBL" id="ADK85574.1"/>
    </source>
</evidence>
<dbReference type="SFLD" id="SFLDG01109">
    <property type="entry name" value="Uncharacterised_Radical_SAM_Su"/>
    <property type="match status" value="1"/>
</dbReference>
<dbReference type="SUPFAM" id="SSF102114">
    <property type="entry name" value="Radical SAM enzymes"/>
    <property type="match status" value="1"/>
</dbReference>
<dbReference type="GO" id="GO:0051539">
    <property type="term" value="F:4 iron, 4 sulfur cluster binding"/>
    <property type="evidence" value="ECO:0007669"/>
    <property type="project" value="UniProtKB-KW"/>
</dbReference>
<name>E1QJ31_DESB2</name>
<keyword evidence="9" id="KW-1185">Reference proteome</keyword>
<dbReference type="AlphaFoldDB" id="E1QJ31"/>
<dbReference type="GO" id="GO:0003824">
    <property type="term" value="F:catalytic activity"/>
    <property type="evidence" value="ECO:0007669"/>
    <property type="project" value="InterPro"/>
</dbReference>
<dbReference type="RefSeq" id="WP_013259015.1">
    <property type="nucleotide sequence ID" value="NC_014365.1"/>
</dbReference>
<evidence type="ECO:0000256" key="3">
    <source>
        <dbReference type="ARBA" id="ARBA00022691"/>
    </source>
</evidence>
<protein>
    <submittedName>
        <fullName evidence="8">Radical SAM domain protein</fullName>
    </submittedName>
</protein>
<dbReference type="OrthoDB" id="9764628at2"/>
<dbReference type="InterPro" id="IPR034457">
    <property type="entry name" value="Organic_radical-activating"/>
</dbReference>
<evidence type="ECO:0000313" key="9">
    <source>
        <dbReference type="Proteomes" id="UP000009047"/>
    </source>
</evidence>
<dbReference type="InterPro" id="IPR058240">
    <property type="entry name" value="rSAM_sf"/>
</dbReference>
<evidence type="ECO:0000256" key="6">
    <source>
        <dbReference type="ARBA" id="ARBA00023014"/>
    </source>
</evidence>
<dbReference type="CDD" id="cd01335">
    <property type="entry name" value="Radical_SAM"/>
    <property type="match status" value="1"/>
</dbReference>
<dbReference type="HOGENOM" id="CLU_645348_0_0_7"/>
<dbReference type="PANTHER" id="PTHR30352">
    <property type="entry name" value="PYRUVATE FORMATE-LYASE-ACTIVATING ENZYME"/>
    <property type="match status" value="1"/>
</dbReference>
<dbReference type="STRING" id="644282.Deba_2210"/>
<dbReference type="KEGG" id="dbr:Deba_2210"/>
<reference evidence="8 9" key="1">
    <citation type="journal article" date="2010" name="Stand. Genomic Sci.">
        <title>Complete genome sequence of Desulfarculus baarsii type strain (2st14).</title>
        <authorList>
            <person name="Sun H."/>
            <person name="Spring S."/>
            <person name="Lapidus A."/>
            <person name="Davenport K."/>
            <person name="Del Rio T.G."/>
            <person name="Tice H."/>
            <person name="Nolan M."/>
            <person name="Copeland A."/>
            <person name="Cheng J.F."/>
            <person name="Lucas S."/>
            <person name="Tapia R."/>
            <person name="Goodwin L."/>
            <person name="Pitluck S."/>
            <person name="Ivanova N."/>
            <person name="Pagani I."/>
            <person name="Mavromatis K."/>
            <person name="Ovchinnikova G."/>
            <person name="Pati A."/>
            <person name="Chen A."/>
            <person name="Palaniappan K."/>
            <person name="Hauser L."/>
            <person name="Chang Y.J."/>
            <person name="Jeffries C.D."/>
            <person name="Detter J.C."/>
            <person name="Han C."/>
            <person name="Rohde M."/>
            <person name="Brambilla E."/>
            <person name="Goker M."/>
            <person name="Woyke T."/>
            <person name="Bristow J."/>
            <person name="Eisen J.A."/>
            <person name="Markowitz V."/>
            <person name="Hugenholtz P."/>
            <person name="Kyrpides N.C."/>
            <person name="Klenk H.P."/>
            <person name="Land M."/>
        </authorList>
    </citation>
    <scope>NUCLEOTIDE SEQUENCE [LARGE SCALE GENOMIC DNA]</scope>
    <source>
        <strain evidence="9">ATCC 33931 / DSM 2075 / LMG 7858 / VKM B-1802 / 2st14</strain>
    </source>
</reference>
<keyword evidence="2" id="KW-0004">4Fe-4S</keyword>
<proteinExistence type="predicted"/>
<sequence length="423" mass="46516">MSAPRLVYADAEGKVFDHPELAMAGSAAGRWQPVEAQDCIPLPEGSELFLLPGRLPVGVGDDGKFEIVDEHPENPDEKVCAVAAFMAPAHTATLWAAYKTTPGAPNLPLFAYAAVGFMENDFVVTGLRIDPLPRQDPGRFPPPERLQSAARRLLRQYKQNRLWQHLGTCAMTYGCPAAKNLVLGRWEAPLPTSPVCNADCVGCLSFQPDGVFPVTQERIKFTPSPEEVAEVALHHFRNKREALVSFGQGCEGEPLLQADLLSKAIRLIRLEEPLGTINLNTNGSRPDQVGRLMTDGLSSIRVSVNSLIPERHAAYYRPKGWSLAQAIDSLKAVKRAGGHASLNLLTMPGLTDRPEEMDALCQVIEQTKLDLIQWRNINIDPEIYLKALGLGQPKERLGVAAMIDELRRRFPGLKHGYFNPKIG</sequence>
<keyword evidence="6" id="KW-0411">Iron-sulfur</keyword>
<evidence type="ECO:0000256" key="4">
    <source>
        <dbReference type="ARBA" id="ARBA00022723"/>
    </source>
</evidence>
<comment type="cofactor">
    <cofactor evidence="1">
        <name>[4Fe-4S] cluster</name>
        <dbReference type="ChEBI" id="CHEBI:49883"/>
    </cofactor>
</comment>
<organism evidence="8 9">
    <name type="scientific">Desulfarculus baarsii (strain ATCC 33931 / DSM 2075 / LMG 7858 / VKM B-1802 / 2st14)</name>
    <dbReference type="NCBI Taxonomy" id="644282"/>
    <lineage>
        <taxon>Bacteria</taxon>
        <taxon>Pseudomonadati</taxon>
        <taxon>Thermodesulfobacteriota</taxon>
        <taxon>Desulfarculia</taxon>
        <taxon>Desulfarculales</taxon>
        <taxon>Desulfarculaceae</taxon>
        <taxon>Desulfarculus</taxon>
    </lineage>
</organism>
<dbReference type="SFLD" id="SFLDS00029">
    <property type="entry name" value="Radical_SAM"/>
    <property type="match status" value="1"/>
</dbReference>
<dbReference type="Pfam" id="PF04055">
    <property type="entry name" value="Radical_SAM"/>
    <property type="match status" value="1"/>
</dbReference>
<dbReference type="InterPro" id="IPR007197">
    <property type="entry name" value="rSAM"/>
</dbReference>